<keyword evidence="1" id="KW-0175">Coiled coil</keyword>
<accession>A0A1S2VEJ2</accession>
<evidence type="ECO:0000313" key="3">
    <source>
        <dbReference type="Proteomes" id="UP000181790"/>
    </source>
</evidence>
<feature type="coiled-coil region" evidence="1">
    <location>
        <begin position="63"/>
        <end position="93"/>
    </location>
</feature>
<keyword evidence="3" id="KW-1185">Reference proteome</keyword>
<evidence type="ECO:0000256" key="1">
    <source>
        <dbReference type="SAM" id="Coils"/>
    </source>
</evidence>
<gene>
    <name evidence="2" type="ORF">BLX24_21580</name>
</gene>
<protein>
    <submittedName>
        <fullName evidence="2">Uncharacterized protein</fullName>
    </submittedName>
</protein>
<dbReference type="OrthoDB" id="5149874at2"/>
<comment type="caution">
    <text evidence="2">The sequence shown here is derived from an EMBL/GenBank/DDBJ whole genome shotgun (WGS) entry which is preliminary data.</text>
</comment>
<sequence>MKPTREYYLPLDAKLHLKDEFSTAVIYRYERNGNLIGMAFRGKSQKPAWHYRFKSAEAQQQYEQNFLQSVREAEEQKRKMSEQKNALHTLKEGDILYSSWGWEQTNIDFFQIIAVKSKTLTLQEIGATSVETTGWASDRVIADPTIKIGVEFKKRADGFNQVTLDRCRTATRYDGKPLHRSWYA</sequence>
<dbReference type="RefSeq" id="WP_071505279.1">
    <property type="nucleotide sequence ID" value="NZ_MORL01000015.1"/>
</dbReference>
<organism evidence="2 3">
    <name type="scientific">Arsenicibacter rosenii</name>
    <dbReference type="NCBI Taxonomy" id="1750698"/>
    <lineage>
        <taxon>Bacteria</taxon>
        <taxon>Pseudomonadati</taxon>
        <taxon>Bacteroidota</taxon>
        <taxon>Cytophagia</taxon>
        <taxon>Cytophagales</taxon>
        <taxon>Spirosomataceae</taxon>
        <taxon>Arsenicibacter</taxon>
    </lineage>
</organism>
<dbReference type="Proteomes" id="UP000181790">
    <property type="component" value="Unassembled WGS sequence"/>
</dbReference>
<dbReference type="EMBL" id="MORL01000015">
    <property type="protein sequence ID" value="OIN57144.1"/>
    <property type="molecule type" value="Genomic_DNA"/>
</dbReference>
<proteinExistence type="predicted"/>
<reference evidence="2 3" key="1">
    <citation type="submission" date="2016-10" db="EMBL/GenBank/DDBJ databases">
        <title>Arsenicibacter rosenii gen. nov., sp. nov., an efficient arsenic-methylating bacterium isolated from an arsenic-contaminated paddy soil.</title>
        <authorList>
            <person name="Huang K."/>
        </authorList>
    </citation>
    <scope>NUCLEOTIDE SEQUENCE [LARGE SCALE GENOMIC DNA]</scope>
    <source>
        <strain evidence="2 3">SM-1</strain>
    </source>
</reference>
<dbReference type="AlphaFoldDB" id="A0A1S2VEJ2"/>
<name>A0A1S2VEJ2_9BACT</name>
<evidence type="ECO:0000313" key="2">
    <source>
        <dbReference type="EMBL" id="OIN57144.1"/>
    </source>
</evidence>